<dbReference type="EMBL" id="UINC01189265">
    <property type="protein sequence ID" value="SVE02879.1"/>
    <property type="molecule type" value="Genomic_DNA"/>
</dbReference>
<name>A0A383A5M7_9ZZZZ</name>
<feature type="non-terminal residue" evidence="1">
    <location>
        <position position="29"/>
    </location>
</feature>
<reference evidence="1" key="1">
    <citation type="submission" date="2018-05" db="EMBL/GenBank/DDBJ databases">
        <authorList>
            <person name="Lanie J.A."/>
            <person name="Ng W.-L."/>
            <person name="Kazmierczak K.M."/>
            <person name="Andrzejewski T.M."/>
            <person name="Davidsen T.M."/>
            <person name="Wayne K.J."/>
            <person name="Tettelin H."/>
            <person name="Glass J.I."/>
            <person name="Rusch D."/>
            <person name="Podicherti R."/>
            <person name="Tsui H.-C.T."/>
            <person name="Winkler M.E."/>
        </authorList>
    </citation>
    <scope>NUCLEOTIDE SEQUENCE</scope>
</reference>
<evidence type="ECO:0000313" key="1">
    <source>
        <dbReference type="EMBL" id="SVE02879.1"/>
    </source>
</evidence>
<gene>
    <name evidence="1" type="ORF">METZ01_LOCUS455733</name>
</gene>
<organism evidence="1">
    <name type="scientific">marine metagenome</name>
    <dbReference type="NCBI Taxonomy" id="408172"/>
    <lineage>
        <taxon>unclassified sequences</taxon>
        <taxon>metagenomes</taxon>
        <taxon>ecological metagenomes</taxon>
    </lineage>
</organism>
<sequence length="29" mass="3278">MAPLTEFKSPRIFPTNCFSAIPLQTTKHT</sequence>
<accession>A0A383A5M7</accession>
<proteinExistence type="predicted"/>
<dbReference type="AlphaFoldDB" id="A0A383A5M7"/>
<protein>
    <submittedName>
        <fullName evidence="1">Uncharacterized protein</fullName>
    </submittedName>
</protein>